<comment type="caution">
    <text evidence="3">The sequence shown here is derived from an EMBL/GenBank/DDBJ whole genome shotgun (WGS) entry which is preliminary data.</text>
</comment>
<dbReference type="SUPFAM" id="SSF52038">
    <property type="entry name" value="Barstar-related"/>
    <property type="match status" value="1"/>
</dbReference>
<dbReference type="Gene3D" id="3.30.370.10">
    <property type="entry name" value="Barstar-like"/>
    <property type="match status" value="1"/>
</dbReference>
<dbReference type="InterPro" id="IPR000468">
    <property type="entry name" value="Barstar"/>
</dbReference>
<dbReference type="InterPro" id="IPR035905">
    <property type="entry name" value="Barstar-like_sf"/>
</dbReference>
<sequence>MTPPPPIGIQPAPDDLARFAEAAGVTPLTLDLTRVDGRAELMSALARDLRLPAYFGRNWDALYDLLTDPDATPPAALHLLGWPDFQARHPQLAQALHDTLTDAQTSNAETGRALWVLA</sequence>
<comment type="similarity">
    <text evidence="1">Belongs to the barstar family.</text>
</comment>
<evidence type="ECO:0000313" key="4">
    <source>
        <dbReference type="Proteomes" id="UP000635726"/>
    </source>
</evidence>
<dbReference type="EMBL" id="BMOE01000001">
    <property type="protein sequence ID" value="GGJ62958.1"/>
    <property type="molecule type" value="Genomic_DNA"/>
</dbReference>
<organism evidence="3 4">
    <name type="scientific">Deinococcus aquiradiocola</name>
    <dbReference type="NCBI Taxonomy" id="393059"/>
    <lineage>
        <taxon>Bacteria</taxon>
        <taxon>Thermotogati</taxon>
        <taxon>Deinococcota</taxon>
        <taxon>Deinococci</taxon>
        <taxon>Deinococcales</taxon>
        <taxon>Deinococcaceae</taxon>
        <taxon>Deinococcus</taxon>
    </lineage>
</organism>
<dbReference type="RefSeq" id="WP_188960503.1">
    <property type="nucleotide sequence ID" value="NZ_BMOE01000001.1"/>
</dbReference>
<evidence type="ECO:0000259" key="2">
    <source>
        <dbReference type="Pfam" id="PF01337"/>
    </source>
</evidence>
<feature type="domain" description="Barstar (barnase inhibitor)" evidence="2">
    <location>
        <begin position="28"/>
        <end position="117"/>
    </location>
</feature>
<gene>
    <name evidence="3" type="ORF">GCM10008939_03530</name>
</gene>
<keyword evidence="4" id="KW-1185">Reference proteome</keyword>
<proteinExistence type="inferred from homology"/>
<reference evidence="3" key="2">
    <citation type="submission" date="2020-09" db="EMBL/GenBank/DDBJ databases">
        <authorList>
            <person name="Sun Q."/>
            <person name="Ohkuma M."/>
        </authorList>
    </citation>
    <scope>NUCLEOTIDE SEQUENCE</scope>
    <source>
        <strain evidence="3">JCM 14371</strain>
    </source>
</reference>
<protein>
    <submittedName>
        <fullName evidence="3">Nuclease inhibitor</fullName>
    </submittedName>
</protein>
<dbReference type="AlphaFoldDB" id="A0A917P5M7"/>
<reference evidence="3" key="1">
    <citation type="journal article" date="2014" name="Int. J. Syst. Evol. Microbiol.">
        <title>Complete genome sequence of Corynebacterium casei LMG S-19264T (=DSM 44701T), isolated from a smear-ripened cheese.</title>
        <authorList>
            <consortium name="US DOE Joint Genome Institute (JGI-PGF)"/>
            <person name="Walter F."/>
            <person name="Albersmeier A."/>
            <person name="Kalinowski J."/>
            <person name="Ruckert C."/>
        </authorList>
    </citation>
    <scope>NUCLEOTIDE SEQUENCE</scope>
    <source>
        <strain evidence="3">JCM 14371</strain>
    </source>
</reference>
<name>A0A917P5M7_9DEIO</name>
<accession>A0A917P5M7</accession>
<evidence type="ECO:0000256" key="1">
    <source>
        <dbReference type="ARBA" id="ARBA00006845"/>
    </source>
</evidence>
<dbReference type="Pfam" id="PF01337">
    <property type="entry name" value="Barstar"/>
    <property type="match status" value="1"/>
</dbReference>
<evidence type="ECO:0000313" key="3">
    <source>
        <dbReference type="EMBL" id="GGJ62958.1"/>
    </source>
</evidence>
<dbReference type="Proteomes" id="UP000635726">
    <property type="component" value="Unassembled WGS sequence"/>
</dbReference>